<dbReference type="InterPro" id="IPR036890">
    <property type="entry name" value="HATPase_C_sf"/>
</dbReference>
<dbReference type="CDD" id="cd00075">
    <property type="entry name" value="HATPase"/>
    <property type="match status" value="1"/>
</dbReference>
<proteinExistence type="predicted"/>
<keyword evidence="17" id="KW-1185">Reference proteome</keyword>
<dbReference type="Proteomes" id="UP000547209">
    <property type="component" value="Unassembled WGS sequence"/>
</dbReference>
<keyword evidence="13" id="KW-0472">Membrane</keyword>
<evidence type="ECO:0000256" key="8">
    <source>
        <dbReference type="ARBA" id="ARBA00022741"/>
    </source>
</evidence>
<dbReference type="InterPro" id="IPR004358">
    <property type="entry name" value="Sig_transdc_His_kin-like_C"/>
</dbReference>
<dbReference type="EC" id="2.7.13.3" evidence="3"/>
<accession>A0A7X0VFS2</accession>
<dbReference type="InterPro" id="IPR036097">
    <property type="entry name" value="HisK_dim/P_sf"/>
</dbReference>
<dbReference type="SUPFAM" id="SSF158472">
    <property type="entry name" value="HAMP domain-like"/>
    <property type="match status" value="1"/>
</dbReference>
<keyword evidence="5" id="KW-0597">Phosphoprotein</keyword>
<evidence type="ECO:0000256" key="6">
    <source>
        <dbReference type="ARBA" id="ARBA00022679"/>
    </source>
</evidence>
<dbReference type="Gene3D" id="1.10.287.130">
    <property type="match status" value="1"/>
</dbReference>
<dbReference type="InterPro" id="IPR005467">
    <property type="entry name" value="His_kinase_dom"/>
</dbReference>
<dbReference type="SUPFAM" id="SSF47384">
    <property type="entry name" value="Homodimeric domain of signal transducing histidine kinase"/>
    <property type="match status" value="1"/>
</dbReference>
<dbReference type="PANTHER" id="PTHR45528">
    <property type="entry name" value="SENSOR HISTIDINE KINASE CPXA"/>
    <property type="match status" value="1"/>
</dbReference>
<evidence type="ECO:0000256" key="11">
    <source>
        <dbReference type="ARBA" id="ARBA00022989"/>
    </source>
</evidence>
<keyword evidence="12" id="KW-0902">Two-component regulatory system</keyword>
<organism evidence="16 17">
    <name type="scientific">Cohnella nanjingensis</name>
    <dbReference type="NCBI Taxonomy" id="1387779"/>
    <lineage>
        <taxon>Bacteria</taxon>
        <taxon>Bacillati</taxon>
        <taxon>Bacillota</taxon>
        <taxon>Bacilli</taxon>
        <taxon>Bacillales</taxon>
        <taxon>Paenibacillaceae</taxon>
        <taxon>Cohnella</taxon>
    </lineage>
</organism>
<dbReference type="Pfam" id="PF00672">
    <property type="entry name" value="HAMP"/>
    <property type="match status" value="1"/>
</dbReference>
<keyword evidence="9 16" id="KW-0418">Kinase</keyword>
<dbReference type="SMART" id="SM00304">
    <property type="entry name" value="HAMP"/>
    <property type="match status" value="1"/>
</dbReference>
<dbReference type="InterPro" id="IPR003660">
    <property type="entry name" value="HAMP_dom"/>
</dbReference>
<dbReference type="InterPro" id="IPR003594">
    <property type="entry name" value="HATPase_dom"/>
</dbReference>
<dbReference type="AlphaFoldDB" id="A0A7X0VFS2"/>
<keyword evidence="11" id="KW-1133">Transmembrane helix</keyword>
<evidence type="ECO:0000256" key="1">
    <source>
        <dbReference type="ARBA" id="ARBA00000085"/>
    </source>
</evidence>
<sequence>MKFWQKICLFSILAFVIVFNAASIMVIERNHSKLLQQVIDNTLSEHMNILSSVDAVVPVLRIYDSLDYEKTVLSNIASTFVARSGDATNYLEITNAAQGVVYSNLDFAMPDVRPELTGLTTDETKYILRDLGHRTLLFTTNKKIVNDKDYVFTYIKDVTSLYAERVDQYQFFVKVDIGACLLYVLAMYFISRGLTKPIDHMVGTARIIAKGGFSERVALKSKDELGVLASNFNEMAAVVEGKINELELNNSEKQRFINNIAHELKTPLTSIIGYSNYLRLTKYDEATFLDGLQVIYSEAKRLEALSTKLMDLILLRRDEFRLAPGRLSAVLEEMEPALAMRAKEKRIQVLISAEGGELPMDEDLIKILVFNLADNAIKASPEGGRIEIRAYRDGGSVVLEVSDDGIGIAPEHLERIFEPFYMADKSRTSSREGAGLGLSICKSIAEIHHAAMEAVSTESAGTTIRVIFGEPHESRWGVEA</sequence>
<dbReference type="GO" id="GO:0005886">
    <property type="term" value="C:plasma membrane"/>
    <property type="evidence" value="ECO:0007669"/>
    <property type="project" value="UniProtKB-SubCell"/>
</dbReference>
<dbReference type="SMART" id="SM00387">
    <property type="entry name" value="HATPase_c"/>
    <property type="match status" value="1"/>
</dbReference>
<keyword evidence="10" id="KW-0067">ATP-binding</keyword>
<feature type="domain" description="HAMP" evidence="15">
    <location>
        <begin position="192"/>
        <end position="244"/>
    </location>
</feature>
<evidence type="ECO:0000256" key="7">
    <source>
        <dbReference type="ARBA" id="ARBA00022692"/>
    </source>
</evidence>
<evidence type="ECO:0000256" key="5">
    <source>
        <dbReference type="ARBA" id="ARBA00022553"/>
    </source>
</evidence>
<evidence type="ECO:0000256" key="10">
    <source>
        <dbReference type="ARBA" id="ARBA00022840"/>
    </source>
</evidence>
<comment type="catalytic activity">
    <reaction evidence="1">
        <text>ATP + protein L-histidine = ADP + protein N-phospho-L-histidine.</text>
        <dbReference type="EC" id="2.7.13.3"/>
    </reaction>
</comment>
<dbReference type="GO" id="GO:0000155">
    <property type="term" value="F:phosphorelay sensor kinase activity"/>
    <property type="evidence" value="ECO:0007669"/>
    <property type="project" value="InterPro"/>
</dbReference>
<dbReference type="FunFam" id="3.30.565.10:FF:000006">
    <property type="entry name" value="Sensor histidine kinase WalK"/>
    <property type="match status" value="1"/>
</dbReference>
<dbReference type="Gene3D" id="3.30.565.10">
    <property type="entry name" value="Histidine kinase-like ATPase, C-terminal domain"/>
    <property type="match status" value="1"/>
</dbReference>
<dbReference type="SUPFAM" id="SSF55874">
    <property type="entry name" value="ATPase domain of HSP90 chaperone/DNA topoisomerase II/histidine kinase"/>
    <property type="match status" value="1"/>
</dbReference>
<gene>
    <name evidence="16" type="ORF">H7C19_15660</name>
</gene>
<evidence type="ECO:0000259" key="15">
    <source>
        <dbReference type="PROSITE" id="PS50885"/>
    </source>
</evidence>
<dbReference type="PROSITE" id="PS50885">
    <property type="entry name" value="HAMP"/>
    <property type="match status" value="1"/>
</dbReference>
<evidence type="ECO:0000256" key="4">
    <source>
        <dbReference type="ARBA" id="ARBA00022475"/>
    </source>
</evidence>
<evidence type="ECO:0000256" key="3">
    <source>
        <dbReference type="ARBA" id="ARBA00012438"/>
    </source>
</evidence>
<dbReference type="GO" id="GO:0005524">
    <property type="term" value="F:ATP binding"/>
    <property type="evidence" value="ECO:0007669"/>
    <property type="project" value="UniProtKB-KW"/>
</dbReference>
<evidence type="ECO:0000256" key="13">
    <source>
        <dbReference type="ARBA" id="ARBA00023136"/>
    </source>
</evidence>
<comment type="caution">
    <text evidence="16">The sequence shown here is derived from an EMBL/GenBank/DDBJ whole genome shotgun (WGS) entry which is preliminary data.</text>
</comment>
<protein>
    <recommendedName>
        <fullName evidence="3">histidine kinase</fullName>
        <ecNumber evidence="3">2.7.13.3</ecNumber>
    </recommendedName>
</protein>
<dbReference type="Pfam" id="PF02518">
    <property type="entry name" value="HATPase_c"/>
    <property type="match status" value="1"/>
</dbReference>
<evidence type="ECO:0000259" key="14">
    <source>
        <dbReference type="PROSITE" id="PS50109"/>
    </source>
</evidence>
<dbReference type="PRINTS" id="PR00344">
    <property type="entry name" value="BCTRLSENSOR"/>
</dbReference>
<evidence type="ECO:0000256" key="12">
    <source>
        <dbReference type="ARBA" id="ARBA00023012"/>
    </source>
</evidence>
<keyword evidence="6" id="KW-0808">Transferase</keyword>
<evidence type="ECO:0000313" key="17">
    <source>
        <dbReference type="Proteomes" id="UP000547209"/>
    </source>
</evidence>
<dbReference type="InterPro" id="IPR003661">
    <property type="entry name" value="HisK_dim/P_dom"/>
</dbReference>
<evidence type="ECO:0000256" key="2">
    <source>
        <dbReference type="ARBA" id="ARBA00004651"/>
    </source>
</evidence>
<dbReference type="InterPro" id="IPR050398">
    <property type="entry name" value="HssS/ArlS-like"/>
</dbReference>
<evidence type="ECO:0000313" key="16">
    <source>
        <dbReference type="EMBL" id="MBB6672116.1"/>
    </source>
</evidence>
<dbReference type="CDD" id="cd00082">
    <property type="entry name" value="HisKA"/>
    <property type="match status" value="1"/>
</dbReference>
<dbReference type="Gene3D" id="6.10.340.10">
    <property type="match status" value="1"/>
</dbReference>
<keyword evidence="8" id="KW-0547">Nucleotide-binding</keyword>
<dbReference type="PANTHER" id="PTHR45528:SF1">
    <property type="entry name" value="SENSOR HISTIDINE KINASE CPXA"/>
    <property type="match status" value="1"/>
</dbReference>
<feature type="domain" description="Histidine kinase" evidence="14">
    <location>
        <begin position="259"/>
        <end position="472"/>
    </location>
</feature>
<reference evidence="16 17" key="1">
    <citation type="submission" date="2020-08" db="EMBL/GenBank/DDBJ databases">
        <title>Cohnella phylogeny.</title>
        <authorList>
            <person name="Dunlap C."/>
        </authorList>
    </citation>
    <scope>NUCLEOTIDE SEQUENCE [LARGE SCALE GENOMIC DNA]</scope>
    <source>
        <strain evidence="16 17">DSM 28246</strain>
    </source>
</reference>
<keyword evidence="4" id="KW-1003">Cell membrane</keyword>
<evidence type="ECO:0000256" key="9">
    <source>
        <dbReference type="ARBA" id="ARBA00022777"/>
    </source>
</evidence>
<name>A0A7X0VFS2_9BACL</name>
<dbReference type="EMBL" id="JACJVP010000025">
    <property type="protein sequence ID" value="MBB6672116.1"/>
    <property type="molecule type" value="Genomic_DNA"/>
</dbReference>
<dbReference type="CDD" id="cd06225">
    <property type="entry name" value="HAMP"/>
    <property type="match status" value="1"/>
</dbReference>
<dbReference type="SMART" id="SM00388">
    <property type="entry name" value="HisKA"/>
    <property type="match status" value="1"/>
</dbReference>
<dbReference type="Pfam" id="PF00512">
    <property type="entry name" value="HisKA"/>
    <property type="match status" value="1"/>
</dbReference>
<comment type="subcellular location">
    <subcellularLocation>
        <location evidence="2">Cell membrane</location>
        <topology evidence="2">Multi-pass membrane protein</topology>
    </subcellularLocation>
</comment>
<keyword evidence="7" id="KW-0812">Transmembrane</keyword>
<dbReference type="PROSITE" id="PS50109">
    <property type="entry name" value="HIS_KIN"/>
    <property type="match status" value="1"/>
</dbReference>
<dbReference type="RefSeq" id="WP_185143599.1">
    <property type="nucleotide sequence ID" value="NZ_JACJVP010000025.1"/>
</dbReference>